<dbReference type="Proteomes" id="UP000604825">
    <property type="component" value="Unassembled WGS sequence"/>
</dbReference>
<organism evidence="2 3">
    <name type="scientific">Miscanthus lutarioriparius</name>
    <dbReference type="NCBI Taxonomy" id="422564"/>
    <lineage>
        <taxon>Eukaryota</taxon>
        <taxon>Viridiplantae</taxon>
        <taxon>Streptophyta</taxon>
        <taxon>Embryophyta</taxon>
        <taxon>Tracheophyta</taxon>
        <taxon>Spermatophyta</taxon>
        <taxon>Magnoliopsida</taxon>
        <taxon>Liliopsida</taxon>
        <taxon>Poales</taxon>
        <taxon>Poaceae</taxon>
        <taxon>PACMAD clade</taxon>
        <taxon>Panicoideae</taxon>
        <taxon>Andropogonodae</taxon>
        <taxon>Andropogoneae</taxon>
        <taxon>Saccharinae</taxon>
        <taxon>Miscanthus</taxon>
    </lineage>
</organism>
<name>A0A811QL25_9POAL</name>
<gene>
    <name evidence="2" type="ORF">NCGR_LOCUS40278</name>
</gene>
<sequence>MGKEQLRPPRMGKEEAPPPLGKEEASCARVERGCAATAGARVRRARESRACHHRRSTATRRLPPPPRRPPPASSRWIGWPLDGSAGEDGADERDEHHRLEAAGGCGSRRRRGVRGRSAAGDGDWVLLLPPLSLVELRGERNSRRD</sequence>
<feature type="compositionally biased region" description="Pro residues" evidence="1">
    <location>
        <begin position="62"/>
        <end position="72"/>
    </location>
</feature>
<reference evidence="2" key="1">
    <citation type="submission" date="2020-10" db="EMBL/GenBank/DDBJ databases">
        <authorList>
            <person name="Han B."/>
            <person name="Lu T."/>
            <person name="Zhao Q."/>
            <person name="Huang X."/>
            <person name="Zhao Y."/>
        </authorList>
    </citation>
    <scope>NUCLEOTIDE SEQUENCE</scope>
</reference>
<keyword evidence="3" id="KW-1185">Reference proteome</keyword>
<dbReference type="AlphaFoldDB" id="A0A811QL25"/>
<dbReference type="EMBL" id="CAJGYO010000010">
    <property type="protein sequence ID" value="CAD6256779.1"/>
    <property type="molecule type" value="Genomic_DNA"/>
</dbReference>
<accession>A0A811QL25</accession>
<protein>
    <submittedName>
        <fullName evidence="2">Uncharacterized protein</fullName>
    </submittedName>
</protein>
<proteinExistence type="predicted"/>
<evidence type="ECO:0000313" key="2">
    <source>
        <dbReference type="EMBL" id="CAD6256779.1"/>
    </source>
</evidence>
<feature type="compositionally biased region" description="Basic and acidic residues" evidence="1">
    <location>
        <begin position="1"/>
        <end position="32"/>
    </location>
</feature>
<comment type="caution">
    <text evidence="2">The sequence shown here is derived from an EMBL/GenBank/DDBJ whole genome shotgun (WGS) entry which is preliminary data.</text>
</comment>
<evidence type="ECO:0000256" key="1">
    <source>
        <dbReference type="SAM" id="MobiDB-lite"/>
    </source>
</evidence>
<feature type="region of interest" description="Disordered" evidence="1">
    <location>
        <begin position="1"/>
        <end position="121"/>
    </location>
</feature>
<evidence type="ECO:0000313" key="3">
    <source>
        <dbReference type="Proteomes" id="UP000604825"/>
    </source>
</evidence>